<keyword evidence="1" id="KW-0812">Transmembrane</keyword>
<dbReference type="EMBL" id="CP071793">
    <property type="protein sequence ID" value="QTD52974.1"/>
    <property type="molecule type" value="Genomic_DNA"/>
</dbReference>
<evidence type="ECO:0000313" key="3">
    <source>
        <dbReference type="EMBL" id="QTD52974.1"/>
    </source>
</evidence>
<feature type="transmembrane region" description="Helical" evidence="1">
    <location>
        <begin position="69"/>
        <end position="91"/>
    </location>
</feature>
<feature type="transmembrane region" description="Helical" evidence="1">
    <location>
        <begin position="34"/>
        <end position="57"/>
    </location>
</feature>
<evidence type="ECO:0000313" key="4">
    <source>
        <dbReference type="Proteomes" id="UP000663929"/>
    </source>
</evidence>
<feature type="transmembrane region" description="Helical" evidence="1">
    <location>
        <begin position="97"/>
        <end position="117"/>
    </location>
</feature>
<name>A0A8A4TV24_SULCO</name>
<accession>A0A8A4TV24</accession>
<keyword evidence="1" id="KW-0472">Membrane</keyword>
<dbReference type="AlphaFoldDB" id="A0A8A4TV24"/>
<keyword evidence="1" id="KW-1133">Transmembrane helix</keyword>
<sequence>MKTNRPRRMILLASMSLFGLPALAHGGISAAAELGYLIVQWVLGWGILTAIMLFFAFLHKRRTGRAGIIGGLSVVPAVVFILSGLFSLVIFQGLIHWLTLPSYLGVPACILALVKLYEGDKGSPPEGRSE</sequence>
<keyword evidence="2" id="KW-0732">Signal</keyword>
<evidence type="ECO:0000256" key="2">
    <source>
        <dbReference type="SAM" id="SignalP"/>
    </source>
</evidence>
<dbReference type="KEGG" id="scor:J3U87_10960"/>
<dbReference type="RefSeq" id="WP_237383073.1">
    <property type="nucleotide sequence ID" value="NZ_CP071793.1"/>
</dbReference>
<proteinExistence type="predicted"/>
<feature type="signal peptide" evidence="2">
    <location>
        <begin position="1"/>
        <end position="24"/>
    </location>
</feature>
<reference evidence="3" key="1">
    <citation type="submission" date="2021-03" db="EMBL/GenBank/DDBJ databases">
        <title>Acanthopleuribacteraceae sp. M133.</title>
        <authorList>
            <person name="Wang G."/>
        </authorList>
    </citation>
    <scope>NUCLEOTIDE SEQUENCE</scope>
    <source>
        <strain evidence="3">M133</strain>
    </source>
</reference>
<feature type="chain" id="PRO_5035263234" evidence="2">
    <location>
        <begin position="25"/>
        <end position="130"/>
    </location>
</feature>
<dbReference type="Proteomes" id="UP000663929">
    <property type="component" value="Chromosome"/>
</dbReference>
<organism evidence="3 4">
    <name type="scientific">Sulfidibacter corallicola</name>
    <dbReference type="NCBI Taxonomy" id="2818388"/>
    <lineage>
        <taxon>Bacteria</taxon>
        <taxon>Pseudomonadati</taxon>
        <taxon>Acidobacteriota</taxon>
        <taxon>Holophagae</taxon>
        <taxon>Acanthopleuribacterales</taxon>
        <taxon>Acanthopleuribacteraceae</taxon>
        <taxon>Sulfidibacter</taxon>
    </lineage>
</organism>
<evidence type="ECO:0000256" key="1">
    <source>
        <dbReference type="SAM" id="Phobius"/>
    </source>
</evidence>
<protein>
    <submittedName>
        <fullName evidence="3">Uncharacterized protein</fullName>
    </submittedName>
</protein>
<gene>
    <name evidence="3" type="ORF">J3U87_10960</name>
</gene>
<keyword evidence="4" id="KW-1185">Reference proteome</keyword>